<organism evidence="2 4">
    <name type="scientific">Mycobacterium marseillense</name>
    <dbReference type="NCBI Taxonomy" id="701042"/>
    <lineage>
        <taxon>Bacteria</taxon>
        <taxon>Bacillati</taxon>
        <taxon>Actinomycetota</taxon>
        <taxon>Actinomycetes</taxon>
        <taxon>Mycobacteriales</taxon>
        <taxon>Mycobacteriaceae</taxon>
        <taxon>Mycobacterium</taxon>
        <taxon>Mycobacterium avium complex (MAC)</taxon>
    </lineage>
</organism>
<dbReference type="RefSeq" id="WP_067169724.1">
    <property type="nucleotide sequence ID" value="NZ_AP022584.1"/>
</dbReference>
<reference evidence="2 4" key="1">
    <citation type="submission" date="2017-08" db="EMBL/GenBank/DDBJ databases">
        <title>Phylogentic analysis of Mycobacterium avium complex whole genomes.</title>
        <authorList>
            <person name="Caverly L.J."/>
            <person name="Spilker T."/>
            <person name="LiPuma J."/>
        </authorList>
    </citation>
    <scope>NUCLEOTIDE SEQUENCE [LARGE SCALE GENOMIC DNA]</scope>
    <source>
        <strain evidence="2 4">FLAC0026</strain>
    </source>
</reference>
<reference evidence="3" key="3">
    <citation type="submission" date="2020-02" db="EMBL/GenBank/DDBJ databases">
        <authorList>
            <person name="Matsumoto Y."/>
            <person name="Kinjo T."/>
            <person name="Motooka D."/>
            <person name="Nabeya D."/>
            <person name="Jung N."/>
            <person name="Uechi K."/>
            <person name="Horii T."/>
            <person name="Iida T."/>
            <person name="Fujita J."/>
            <person name="Nakamura S."/>
        </authorList>
    </citation>
    <scope>NUCLEOTIDE SEQUENCE</scope>
    <source>
        <strain evidence="3">JCM 17324</strain>
    </source>
</reference>
<gene>
    <name evidence="2" type="ORF">CKJ54_11565</name>
    <name evidence="3" type="ORF">MMARJ_07710</name>
</gene>
<feature type="region of interest" description="Disordered" evidence="1">
    <location>
        <begin position="38"/>
        <end position="185"/>
    </location>
</feature>
<dbReference type="EMBL" id="CP023147">
    <property type="protein sequence ID" value="ASW90438.1"/>
    <property type="molecule type" value="Genomic_DNA"/>
</dbReference>
<feature type="compositionally biased region" description="Low complexity" evidence="1">
    <location>
        <begin position="107"/>
        <end position="118"/>
    </location>
</feature>
<sequence length="185" mass="19833">MSEQNKAREARRGLIDAVKGKAKEVVGAITGKDSLTAEGQLEQTQAHARKEANATEAVAEAQADQARDDATEAKVKGAQQRLAANSHAVAEEDSIEAQRSARKRATEQAARQTAAAEQTRAELDAQNQVQRAKADEREEIGSATEEVVDAVAQHQTSVQVAANEKAEADRLRQQARNATDEGDLP</sequence>
<evidence type="ECO:0000313" key="2">
    <source>
        <dbReference type="EMBL" id="ASW90438.1"/>
    </source>
</evidence>
<dbReference type="AlphaFoldDB" id="A0AAC9VUH9"/>
<dbReference type="KEGG" id="mmal:CKJ54_11565"/>
<name>A0AAC9VUH9_9MYCO</name>
<evidence type="ECO:0000313" key="5">
    <source>
        <dbReference type="Proteomes" id="UP000466831"/>
    </source>
</evidence>
<dbReference type="SUPFAM" id="SSF69047">
    <property type="entry name" value="Hypothetical protein YjbJ"/>
    <property type="match status" value="1"/>
</dbReference>
<dbReference type="EMBL" id="AP022584">
    <property type="protein sequence ID" value="BBY10031.1"/>
    <property type="molecule type" value="Genomic_DNA"/>
</dbReference>
<proteinExistence type="predicted"/>
<evidence type="ECO:0000313" key="4">
    <source>
        <dbReference type="Proteomes" id="UP000216246"/>
    </source>
</evidence>
<feature type="compositionally biased region" description="Basic and acidic residues" evidence="1">
    <location>
        <begin position="65"/>
        <end position="75"/>
    </location>
</feature>
<dbReference type="InterPro" id="IPR036629">
    <property type="entry name" value="YjbJ_sf"/>
</dbReference>
<protein>
    <submittedName>
        <fullName evidence="2">CsbD family protein</fullName>
    </submittedName>
</protein>
<keyword evidence="5" id="KW-1185">Reference proteome</keyword>
<accession>A0AAC9VUH9</accession>
<dbReference type="Proteomes" id="UP000466831">
    <property type="component" value="Chromosome"/>
</dbReference>
<feature type="compositionally biased region" description="Low complexity" evidence="1">
    <location>
        <begin position="54"/>
        <end position="64"/>
    </location>
</feature>
<evidence type="ECO:0000313" key="3">
    <source>
        <dbReference type="EMBL" id="BBY10031.1"/>
    </source>
</evidence>
<evidence type="ECO:0000256" key="1">
    <source>
        <dbReference type="SAM" id="MobiDB-lite"/>
    </source>
</evidence>
<dbReference type="Proteomes" id="UP000216246">
    <property type="component" value="Chromosome"/>
</dbReference>
<reference evidence="3 5" key="2">
    <citation type="journal article" date="2019" name="Emerg. Microbes Infect.">
        <title>Comprehensive subspecies identification of 175 nontuberculous mycobacteria species based on 7547 genomic profiles.</title>
        <authorList>
            <person name="Matsumoto Y."/>
            <person name="Kinjo T."/>
            <person name="Motooka D."/>
            <person name="Nabeya D."/>
            <person name="Jung N."/>
            <person name="Uechi K."/>
            <person name="Horii T."/>
            <person name="Iida T."/>
            <person name="Fujita J."/>
            <person name="Nakamura S."/>
        </authorList>
    </citation>
    <scope>NUCLEOTIDE SEQUENCE [LARGE SCALE GENOMIC DNA]</scope>
    <source>
        <strain evidence="3 5">JCM 17324</strain>
    </source>
</reference>